<evidence type="ECO:0000313" key="2">
    <source>
        <dbReference type="EMBL" id="KIM98565.1"/>
    </source>
</evidence>
<accession>A0A0C3GRA3</accession>
<keyword evidence="3" id="KW-1185">Reference proteome</keyword>
<dbReference type="InParanoid" id="A0A0C3GRA3"/>
<dbReference type="Proteomes" id="UP000054321">
    <property type="component" value="Unassembled WGS sequence"/>
</dbReference>
<dbReference type="OrthoDB" id="4940706at2759"/>
<dbReference type="EMBL" id="KN832880">
    <property type="protein sequence ID" value="KIM98565.1"/>
    <property type="molecule type" value="Genomic_DNA"/>
</dbReference>
<feature type="domain" description="Tc toxin complex TcA C-terminal TcB-binding" evidence="1">
    <location>
        <begin position="62"/>
        <end position="144"/>
    </location>
</feature>
<sequence>MAVPSRASAEEATINTQTTTVNSHIDVLMANYRAQEQSIVSETAANNFLKTKPPSLCNVLSKTMESSHIQRNIGEFELPKNLSWAVLDPLALVDLRATGTCTVQIPEEALDYPGQYLRRLRSVAVSIPCIIGPNATVSAHCRFYLTDLTISLSTKITSLMSA</sequence>
<reference evidence="2 3" key="1">
    <citation type="submission" date="2014-04" db="EMBL/GenBank/DDBJ databases">
        <authorList>
            <consortium name="DOE Joint Genome Institute"/>
            <person name="Kuo A."/>
            <person name="Martino E."/>
            <person name="Perotto S."/>
            <person name="Kohler A."/>
            <person name="Nagy L.G."/>
            <person name="Floudas D."/>
            <person name="Copeland A."/>
            <person name="Barry K.W."/>
            <person name="Cichocki N."/>
            <person name="Veneault-Fourrey C."/>
            <person name="LaButti K."/>
            <person name="Lindquist E.A."/>
            <person name="Lipzen A."/>
            <person name="Lundell T."/>
            <person name="Morin E."/>
            <person name="Murat C."/>
            <person name="Sun H."/>
            <person name="Tunlid A."/>
            <person name="Henrissat B."/>
            <person name="Grigoriev I.V."/>
            <person name="Hibbett D.S."/>
            <person name="Martin F."/>
            <person name="Nordberg H.P."/>
            <person name="Cantor M.N."/>
            <person name="Hua S.X."/>
        </authorList>
    </citation>
    <scope>NUCLEOTIDE SEQUENCE [LARGE SCALE GENOMIC DNA]</scope>
    <source>
        <strain evidence="2 3">Zn</strain>
    </source>
</reference>
<dbReference type="InterPro" id="IPR040840">
    <property type="entry name" value="TcA_TcB_BD"/>
</dbReference>
<organism evidence="2 3">
    <name type="scientific">Oidiodendron maius (strain Zn)</name>
    <dbReference type="NCBI Taxonomy" id="913774"/>
    <lineage>
        <taxon>Eukaryota</taxon>
        <taxon>Fungi</taxon>
        <taxon>Dikarya</taxon>
        <taxon>Ascomycota</taxon>
        <taxon>Pezizomycotina</taxon>
        <taxon>Leotiomycetes</taxon>
        <taxon>Leotiomycetes incertae sedis</taxon>
        <taxon>Myxotrichaceae</taxon>
        <taxon>Oidiodendron</taxon>
    </lineage>
</organism>
<name>A0A0C3GRA3_OIDMZ</name>
<proteinExistence type="predicted"/>
<protein>
    <recommendedName>
        <fullName evidence="1">Tc toxin complex TcA C-terminal TcB-binding domain-containing protein</fullName>
    </recommendedName>
</protein>
<dbReference type="AlphaFoldDB" id="A0A0C3GRA3"/>
<evidence type="ECO:0000259" key="1">
    <source>
        <dbReference type="Pfam" id="PF18276"/>
    </source>
</evidence>
<dbReference type="HOGENOM" id="CLU_1635894_0_0_1"/>
<evidence type="ECO:0000313" key="3">
    <source>
        <dbReference type="Proteomes" id="UP000054321"/>
    </source>
</evidence>
<gene>
    <name evidence="2" type="ORF">OIDMADRAFT_31350</name>
</gene>
<dbReference type="STRING" id="913774.A0A0C3GRA3"/>
<dbReference type="Pfam" id="PF18276">
    <property type="entry name" value="TcA_TcB_BD"/>
    <property type="match status" value="1"/>
</dbReference>
<reference evidence="3" key="2">
    <citation type="submission" date="2015-01" db="EMBL/GenBank/DDBJ databases">
        <title>Evolutionary Origins and Diversification of the Mycorrhizal Mutualists.</title>
        <authorList>
            <consortium name="DOE Joint Genome Institute"/>
            <consortium name="Mycorrhizal Genomics Consortium"/>
            <person name="Kohler A."/>
            <person name="Kuo A."/>
            <person name="Nagy L.G."/>
            <person name="Floudas D."/>
            <person name="Copeland A."/>
            <person name="Barry K.W."/>
            <person name="Cichocki N."/>
            <person name="Veneault-Fourrey C."/>
            <person name="LaButti K."/>
            <person name="Lindquist E.A."/>
            <person name="Lipzen A."/>
            <person name="Lundell T."/>
            <person name="Morin E."/>
            <person name="Murat C."/>
            <person name="Riley R."/>
            <person name="Ohm R."/>
            <person name="Sun H."/>
            <person name="Tunlid A."/>
            <person name="Henrissat B."/>
            <person name="Grigoriev I.V."/>
            <person name="Hibbett D.S."/>
            <person name="Martin F."/>
        </authorList>
    </citation>
    <scope>NUCLEOTIDE SEQUENCE [LARGE SCALE GENOMIC DNA]</scope>
    <source>
        <strain evidence="3">Zn</strain>
    </source>
</reference>